<comment type="caution">
    <text evidence="2">The sequence shown here is derived from an EMBL/GenBank/DDBJ whole genome shotgun (WGS) entry which is preliminary data.</text>
</comment>
<evidence type="ECO:0000313" key="2">
    <source>
        <dbReference type="EMBL" id="MVT27559.1"/>
    </source>
</evidence>
<sequence length="242" mass="26975">MSRLPDWLTDRPITHRGLHGSGVPENSMAAFQASIEAGLPIELDVQLSADDQLVVHHDDHLQRLCGRQELVRQLSLQELTALTITGTDQQPLSFAQTLEFVDGRVPLLVEIKTGECRNLRAQAAAAALRDYRGECAVQSFDPLIVGWFAKNAPHVLRGQLSGSFAEKKDMSWATKKLLQNLGLNGISKPDFVAYEYRAINQARARLISQRWPLLLWTITAQQDMERAYALADNVIFEGFSPA</sequence>
<evidence type="ECO:0000259" key="1">
    <source>
        <dbReference type="PROSITE" id="PS51704"/>
    </source>
</evidence>
<dbReference type="Pfam" id="PF03009">
    <property type="entry name" value="GDPD"/>
    <property type="match status" value="1"/>
</dbReference>
<keyword evidence="3" id="KW-1185">Reference proteome</keyword>
<proteinExistence type="predicted"/>
<dbReference type="PROSITE" id="PS51704">
    <property type="entry name" value="GP_PDE"/>
    <property type="match status" value="1"/>
</dbReference>
<dbReference type="Proteomes" id="UP000460157">
    <property type="component" value="Unassembled WGS sequence"/>
</dbReference>
<dbReference type="PANTHER" id="PTHR46211">
    <property type="entry name" value="GLYCEROPHOSPHORYL DIESTER PHOSPHODIESTERASE"/>
    <property type="match status" value="1"/>
</dbReference>
<dbReference type="GO" id="GO:0006629">
    <property type="term" value="P:lipid metabolic process"/>
    <property type="evidence" value="ECO:0007669"/>
    <property type="project" value="InterPro"/>
</dbReference>
<dbReference type="EMBL" id="WRPM01000101">
    <property type="protein sequence ID" value="MVT27559.1"/>
    <property type="molecule type" value="Genomic_DNA"/>
</dbReference>
<dbReference type="SUPFAM" id="SSF51695">
    <property type="entry name" value="PLC-like phosphodiesterases"/>
    <property type="match status" value="1"/>
</dbReference>
<gene>
    <name evidence="2" type="ORF">GNZ21_14570</name>
</gene>
<dbReference type="GO" id="GO:0008081">
    <property type="term" value="F:phosphoric diester hydrolase activity"/>
    <property type="evidence" value="ECO:0007669"/>
    <property type="project" value="InterPro"/>
</dbReference>
<dbReference type="RefSeq" id="WP_157325606.1">
    <property type="nucleotide sequence ID" value="NZ_BMFX01000003.1"/>
</dbReference>
<organism evidence="2 3">
    <name type="scientific">Nesterenkonia alkaliphila</name>
    <dbReference type="NCBI Taxonomy" id="1463631"/>
    <lineage>
        <taxon>Bacteria</taxon>
        <taxon>Bacillati</taxon>
        <taxon>Actinomycetota</taxon>
        <taxon>Actinomycetes</taxon>
        <taxon>Micrococcales</taxon>
        <taxon>Micrococcaceae</taxon>
        <taxon>Nesterenkonia</taxon>
    </lineage>
</organism>
<feature type="domain" description="GP-PDE" evidence="1">
    <location>
        <begin position="10"/>
        <end position="242"/>
    </location>
</feature>
<evidence type="ECO:0000313" key="3">
    <source>
        <dbReference type="Proteomes" id="UP000460157"/>
    </source>
</evidence>
<dbReference type="AlphaFoldDB" id="A0A7K1UM57"/>
<dbReference type="InterPro" id="IPR017946">
    <property type="entry name" value="PLC-like_Pdiesterase_TIM-brl"/>
</dbReference>
<reference evidence="2 3" key="1">
    <citation type="submission" date="2019-12" db="EMBL/GenBank/DDBJ databases">
        <title>Nesterenkonia muleiensis sp. nov., a novel actinobacterium isolated from sap of Populus euphratica.</title>
        <authorList>
            <person name="Wang R."/>
        </authorList>
    </citation>
    <scope>NUCLEOTIDE SEQUENCE [LARGE SCALE GENOMIC DNA]</scope>
    <source>
        <strain evidence="2 3">F10</strain>
    </source>
</reference>
<name>A0A7K1UM57_9MICC</name>
<dbReference type="OrthoDB" id="9758957at2"/>
<accession>A0A7K1UM57</accession>
<dbReference type="PANTHER" id="PTHR46211:SF1">
    <property type="entry name" value="GLYCEROPHOSPHODIESTER PHOSPHODIESTERASE, CYTOPLASMIC"/>
    <property type="match status" value="1"/>
</dbReference>
<dbReference type="Gene3D" id="3.20.20.190">
    <property type="entry name" value="Phosphatidylinositol (PI) phosphodiesterase"/>
    <property type="match status" value="1"/>
</dbReference>
<dbReference type="InterPro" id="IPR030395">
    <property type="entry name" value="GP_PDE_dom"/>
</dbReference>
<protein>
    <submittedName>
        <fullName evidence="2">Glycerophosphodiester phosphodiesterase</fullName>
    </submittedName>
</protein>